<dbReference type="EMBL" id="SHKO01000001">
    <property type="protein sequence ID" value="RZT98817.1"/>
    <property type="molecule type" value="Genomic_DNA"/>
</dbReference>
<keyword evidence="2" id="KW-0675">Receptor</keyword>
<dbReference type="RefSeq" id="WP_242612121.1">
    <property type="nucleotide sequence ID" value="NZ_SHKO01000001.1"/>
</dbReference>
<name>A0A4Q7VRG0_9BURK</name>
<dbReference type="Gene3D" id="3.40.190.150">
    <property type="entry name" value="Bordetella uptake gene, domain 1"/>
    <property type="match status" value="1"/>
</dbReference>
<proteinExistence type="inferred from homology"/>
<dbReference type="PANTHER" id="PTHR42928:SF5">
    <property type="entry name" value="BLR1237 PROTEIN"/>
    <property type="match status" value="1"/>
</dbReference>
<comment type="caution">
    <text evidence="2">The sequence shown here is derived from an EMBL/GenBank/DDBJ whole genome shotgun (WGS) entry which is preliminary data.</text>
</comment>
<sequence>MMKIGKAGIGVLARSVAVYVFGISAAFAAYPSGPITLIVPFGAGGITDLVARATAKVLSDQLKQPIIVDNRPGAGGNIAAGRLKHAKPDGYTLMFTTLGVVAVNPHITADITFDSLKDFTYISSVASTPHVIAVNPEMKANSLKELIALANDKPESISFGSAGIGSSPFQGMIIMQEHTGSRFLHVPFKSGAESVTSVVGKQVDMTMEATPVVMPFVKTGKLRAIALANTTRISSAPDLPSTAELGYPDILSGSISGLIGPAGLPKPIADKLNEATRQALKDPDYVHLLSDQGTTTASSTSEAFRSAVVAEYDKWKKIMAKPLASTKQ</sequence>
<dbReference type="InterPro" id="IPR042100">
    <property type="entry name" value="Bug_dom1"/>
</dbReference>
<evidence type="ECO:0000313" key="2">
    <source>
        <dbReference type="EMBL" id="RZT98817.1"/>
    </source>
</evidence>
<gene>
    <name evidence="2" type="ORF">EV681_0595</name>
</gene>
<evidence type="ECO:0000313" key="3">
    <source>
        <dbReference type="Proteomes" id="UP000293398"/>
    </source>
</evidence>
<dbReference type="SUPFAM" id="SSF53850">
    <property type="entry name" value="Periplasmic binding protein-like II"/>
    <property type="match status" value="1"/>
</dbReference>
<dbReference type="Pfam" id="PF03401">
    <property type="entry name" value="TctC"/>
    <property type="match status" value="1"/>
</dbReference>
<organism evidence="2 3">
    <name type="scientific">Advenella incenata</name>
    <dbReference type="NCBI Taxonomy" id="267800"/>
    <lineage>
        <taxon>Bacteria</taxon>
        <taxon>Pseudomonadati</taxon>
        <taxon>Pseudomonadota</taxon>
        <taxon>Betaproteobacteria</taxon>
        <taxon>Burkholderiales</taxon>
        <taxon>Alcaligenaceae</taxon>
    </lineage>
</organism>
<dbReference type="PIRSF" id="PIRSF017082">
    <property type="entry name" value="YflP"/>
    <property type="match status" value="1"/>
</dbReference>
<keyword evidence="3" id="KW-1185">Reference proteome</keyword>
<dbReference type="Proteomes" id="UP000293398">
    <property type="component" value="Unassembled WGS sequence"/>
</dbReference>
<dbReference type="PANTHER" id="PTHR42928">
    <property type="entry name" value="TRICARBOXYLATE-BINDING PROTEIN"/>
    <property type="match status" value="1"/>
</dbReference>
<comment type="similarity">
    <text evidence="1">Belongs to the UPF0065 (bug) family.</text>
</comment>
<dbReference type="Gene3D" id="3.40.190.10">
    <property type="entry name" value="Periplasmic binding protein-like II"/>
    <property type="match status" value="1"/>
</dbReference>
<protein>
    <submittedName>
        <fullName evidence="2">Tripartite-type tricarboxylate transporter receptor subunit TctC</fullName>
    </submittedName>
</protein>
<accession>A0A4Q7VRG0</accession>
<reference evidence="2 3" key="1">
    <citation type="submission" date="2019-02" db="EMBL/GenBank/DDBJ databases">
        <title>Genomic Encyclopedia of Type Strains, Phase IV (KMG-IV): sequencing the most valuable type-strain genomes for metagenomic binning, comparative biology and taxonomic classification.</title>
        <authorList>
            <person name="Goeker M."/>
        </authorList>
    </citation>
    <scope>NUCLEOTIDE SEQUENCE [LARGE SCALE GENOMIC DNA]</scope>
    <source>
        <strain evidence="2 3">DSM 23814</strain>
    </source>
</reference>
<dbReference type="CDD" id="cd07012">
    <property type="entry name" value="PBP2_Bug_TTT"/>
    <property type="match status" value="1"/>
</dbReference>
<dbReference type="AlphaFoldDB" id="A0A4Q7VRG0"/>
<dbReference type="InterPro" id="IPR005064">
    <property type="entry name" value="BUG"/>
</dbReference>
<evidence type="ECO:0000256" key="1">
    <source>
        <dbReference type="ARBA" id="ARBA00006987"/>
    </source>
</evidence>